<evidence type="ECO:0000256" key="6">
    <source>
        <dbReference type="ARBA" id="ARBA00023268"/>
    </source>
</evidence>
<evidence type="ECO:0000259" key="12">
    <source>
        <dbReference type="PROSITE" id="PS52004"/>
    </source>
</evidence>
<dbReference type="OrthoDB" id="329835at2759"/>
<keyword evidence="9" id="KW-0479">Metal-binding</keyword>
<keyword evidence="1" id="KW-0596">Phosphopantetheine</keyword>
<feature type="region of interest" description="N-terminal hotdog fold" evidence="8">
    <location>
        <begin position="984"/>
        <end position="1122"/>
    </location>
</feature>
<dbReference type="SUPFAM" id="SSF55048">
    <property type="entry name" value="Probable ACP-binding domain of malonyl-CoA ACP transacylase"/>
    <property type="match status" value="1"/>
</dbReference>
<dbReference type="InterPro" id="IPR036291">
    <property type="entry name" value="NAD(P)-bd_dom_sf"/>
</dbReference>
<dbReference type="SUPFAM" id="SSF50129">
    <property type="entry name" value="GroES-like"/>
    <property type="match status" value="1"/>
</dbReference>
<dbReference type="Pfam" id="PF14765">
    <property type="entry name" value="PS-DH"/>
    <property type="match status" value="1"/>
</dbReference>
<proteinExistence type="inferred from homology"/>
<feature type="domain" description="PKS/mFAS DH" evidence="13">
    <location>
        <begin position="984"/>
        <end position="1296"/>
    </location>
</feature>
<dbReference type="Gene3D" id="3.40.366.10">
    <property type="entry name" value="Malonyl-Coenzyme A Acyl Carrier Protein, domain 2"/>
    <property type="match status" value="1"/>
</dbReference>
<feature type="domain" description="Ketosynthase family 3 (KS3)" evidence="12">
    <location>
        <begin position="39"/>
        <end position="477"/>
    </location>
</feature>
<keyword evidence="2" id="KW-0597">Phosphoprotein</keyword>
<dbReference type="InterPro" id="IPR016035">
    <property type="entry name" value="Acyl_Trfase/lysoPLipase"/>
</dbReference>
<dbReference type="Pfam" id="PF00698">
    <property type="entry name" value="Acyl_transf_1"/>
    <property type="match status" value="1"/>
</dbReference>
<dbReference type="PROSITE" id="PS52004">
    <property type="entry name" value="KS3_2"/>
    <property type="match status" value="1"/>
</dbReference>
<dbReference type="InterPro" id="IPR036736">
    <property type="entry name" value="ACP-like_sf"/>
</dbReference>
<dbReference type="InterPro" id="IPR014030">
    <property type="entry name" value="Ketoacyl_synth_N"/>
</dbReference>
<comment type="cofactor">
    <cofactor evidence="9">
        <name>Zn(2+)</name>
        <dbReference type="ChEBI" id="CHEBI:29105"/>
    </cofactor>
</comment>
<dbReference type="Pfam" id="PF00109">
    <property type="entry name" value="ketoacyl-synt"/>
    <property type="match status" value="1"/>
</dbReference>
<dbReference type="SMART" id="SM00826">
    <property type="entry name" value="PKS_DH"/>
    <property type="match status" value="1"/>
</dbReference>
<dbReference type="Gene3D" id="1.10.1200.10">
    <property type="entry name" value="ACP-like"/>
    <property type="match status" value="1"/>
</dbReference>
<feature type="domain" description="Carrier" evidence="11">
    <location>
        <begin position="2336"/>
        <end position="2416"/>
    </location>
</feature>
<evidence type="ECO:0000256" key="2">
    <source>
        <dbReference type="ARBA" id="ARBA00022553"/>
    </source>
</evidence>
<evidence type="ECO:0000256" key="9">
    <source>
        <dbReference type="RuleBase" id="RU361277"/>
    </source>
</evidence>
<dbReference type="SUPFAM" id="SSF47336">
    <property type="entry name" value="ACP-like"/>
    <property type="match status" value="1"/>
</dbReference>
<evidence type="ECO:0000256" key="1">
    <source>
        <dbReference type="ARBA" id="ARBA00022450"/>
    </source>
</evidence>
<dbReference type="InterPro" id="IPR020806">
    <property type="entry name" value="PKS_PP-bd"/>
</dbReference>
<reference evidence="14" key="1">
    <citation type="journal article" date="2020" name="Stud. Mycol.">
        <title>101 Dothideomycetes genomes: a test case for predicting lifestyles and emergence of pathogens.</title>
        <authorList>
            <person name="Haridas S."/>
            <person name="Albert R."/>
            <person name="Binder M."/>
            <person name="Bloem J."/>
            <person name="Labutti K."/>
            <person name="Salamov A."/>
            <person name="Andreopoulos B."/>
            <person name="Baker S."/>
            <person name="Barry K."/>
            <person name="Bills G."/>
            <person name="Bluhm B."/>
            <person name="Cannon C."/>
            <person name="Castanera R."/>
            <person name="Culley D."/>
            <person name="Daum C."/>
            <person name="Ezra D."/>
            <person name="Gonzalez J."/>
            <person name="Henrissat B."/>
            <person name="Kuo A."/>
            <person name="Liang C."/>
            <person name="Lipzen A."/>
            <person name="Lutzoni F."/>
            <person name="Magnuson J."/>
            <person name="Mondo S."/>
            <person name="Nolan M."/>
            <person name="Ohm R."/>
            <person name="Pangilinan J."/>
            <person name="Park H.-J."/>
            <person name="Ramirez L."/>
            <person name="Alfaro M."/>
            <person name="Sun H."/>
            <person name="Tritt A."/>
            <person name="Yoshinaga Y."/>
            <person name="Zwiers L.-H."/>
            <person name="Turgeon B."/>
            <person name="Goodwin S."/>
            <person name="Spatafora J."/>
            <person name="Crous P."/>
            <person name="Grigoriev I."/>
        </authorList>
    </citation>
    <scope>NUCLEOTIDE SEQUENCE</scope>
    <source>
        <strain evidence="14">CBS 123094</strain>
    </source>
</reference>
<evidence type="ECO:0000256" key="10">
    <source>
        <dbReference type="SAM" id="MobiDB-lite"/>
    </source>
</evidence>
<dbReference type="InterPro" id="IPR016039">
    <property type="entry name" value="Thiolase-like"/>
</dbReference>
<dbReference type="InterPro" id="IPR042104">
    <property type="entry name" value="PKS_dehydratase_sf"/>
</dbReference>
<organism evidence="14 15">
    <name type="scientific">Amniculicola lignicola CBS 123094</name>
    <dbReference type="NCBI Taxonomy" id="1392246"/>
    <lineage>
        <taxon>Eukaryota</taxon>
        <taxon>Fungi</taxon>
        <taxon>Dikarya</taxon>
        <taxon>Ascomycota</taxon>
        <taxon>Pezizomycotina</taxon>
        <taxon>Dothideomycetes</taxon>
        <taxon>Pleosporomycetidae</taxon>
        <taxon>Pleosporales</taxon>
        <taxon>Amniculicolaceae</taxon>
        <taxon>Amniculicola</taxon>
    </lineage>
</organism>
<dbReference type="SMART" id="SM00822">
    <property type="entry name" value="PKS_KR"/>
    <property type="match status" value="1"/>
</dbReference>
<dbReference type="InterPro" id="IPR057326">
    <property type="entry name" value="KR_dom"/>
</dbReference>
<keyword evidence="4" id="KW-0521">NADP</keyword>
<dbReference type="GO" id="GO:0044550">
    <property type="term" value="P:secondary metabolite biosynthetic process"/>
    <property type="evidence" value="ECO:0007669"/>
    <property type="project" value="UniProtKB-ARBA"/>
</dbReference>
<dbReference type="SUPFAM" id="SSF51735">
    <property type="entry name" value="NAD(P)-binding Rossmann-fold domains"/>
    <property type="match status" value="2"/>
</dbReference>
<keyword evidence="3" id="KW-0808">Transferase</keyword>
<evidence type="ECO:0000259" key="11">
    <source>
        <dbReference type="PROSITE" id="PS50075"/>
    </source>
</evidence>
<dbReference type="InterPro" id="IPR020841">
    <property type="entry name" value="PKS_Beta-ketoAc_synthase_dom"/>
</dbReference>
<sequence>MASGSSLSSGSYANVATSSISEKCSSDDDVPSRPHHGTQVPIAIVGMGCRLPGHSSSPTALWDLLERGGVAKNEPPPSRFSLAGHYDKDNPGRPRTMKSPGGMFIEDVDPALFDGKFFNISRTECIAMDPQQRQMLEVAYECLENSGTPMETLSGSNTGVIVGTNFIGMDSNYGAIQHRDPENRAESIMIGLAPALLSNRISHFLNVHGPSMTVDTACSAGLVSLDVACRYLDSFQTDSVLVGGVNLWLSPEHNEEIGMMHVTQSGSGLSKSFDASADGYAKAEAVNCFFLKRLGDAVRNGDPIRGIIRGTAVNASGRTNGIANPSSDAQAAVTRQALKNAGIKEEDFPKTRFLEAHGTGTLAGDPIEAKGAASVFSKGREDNQELIIGSIKSNIGHSEPAAGLSGLLKATMAVEKGIIPGTPTFFNPNPNIDWKGLRLKASRMSMPWPKVDADNIRRAGVNSFGYGGANAHAVVENDAQGLSRHISSYKQLTTDFFDDDDDDEDDYDDEQDHEIQAVPTLLFFSANDQPSLDEYIKRFSSHLQNPLVSLELGDLAYTLSERRSRHYQGAVAITRSNPQYISQEALIRGKRTSTAPRVAFVFTGQGAQWPTMGANLIRDFPLARSTVEYLDNILQSLPTPPQWSLLEELTEKRSAEELRQPEFSQPLVTALQIALLRVLEDWGIFPEAVVGHSSGEIAAAYAANLLSSSDAIKIAYYRGQSSKKTESNDSVGMLAVGIDEATLAGYLEHKENKIQVACYNSPSSLTLSGLVSELEELRDWIKTDGHFARLLLVDLAYHSSYMAEIGEVYEGMLHEDGLFQTSATPRPKTRKPVAMFSSVTSAVIDPDTTLGAAYWKQNMVSPVRFASATAELLKQSNADFLLELGPSGALAGPIAQIKKAFSKEGQYTSALKRDSDSTMPMYEAAARLFLAGDLQVSLARVNRVNPQTSKVIIDLPNYVWNHSTRYWHETRASKEWRFKKFINHDLIGSKISSIGWNAPIFKGNIKLAHLPWLRDHRLGTDVVFPATGYIAMAVEAMYQTAMVTKWKENAPSRYRFRLRDVKLLRALVLNEDRETTVSLALTPIRGGSTGSWYEYRMCSEQDGVDVDVVHSSGMVCVETDYKDTPKSVEPLELATSARLWYKTMAEMGYNFGPSFQKHLMVESTMGQRQNRSTISLEAPPSQPEGQSWYPLHPGVLDGCFQATTPSLWKGQLPQAGDPALVPKAIDSMIIESGSVRKARAATEGVAYASANYLGSGDVENARNYSTNVDLYDPLDGALLFQMKGLSWAEMETSDEEKVPHQFMHVNWNADIEMLMEGDPTLSTTWLGSKTVQQILDLVAHKNPELSVLEINMSMLDGSNLWLEQGKDETANPIRAGCSQYHFAIRDPKTLIQAQGRFNSRSPSPQFHLVMDVTRPATIAKADSLDLAIFNPGKDDLIDVDGFIQSLTLSVRNGGFVVSNGFARIDSLGKTIHLSNGVSICRVKKQTHTALSIDQEAETSPRHVTRVSLLHGAAQESISEEVLKVCDGLTTQKWLLEHTPKPLEDISSNTGIVVVLDELFSSVMESIDAKQWELLQHLAKVQRPLLWVTSRRSDPTRAAAVGFLATIRAEEQVPFFTLDVEASTGNTSIDAISDCLRRVWEMTSAKMFDPRASTDYDFVERGGIVFVSRVYRDSDLTFSQSNSPSDWKTEIVDFHKSGTMIKSRCERLGNLDSIHFGEVNAEPSPLPDGMVEVEVHAAGIGYKDVVIALGTASGDETALGHEAAGVVTNVAQGVSELSVGDRVMVFDKGCIANRIHTRPARVHRIPDSMTFEEAATIPTAYITAIHSLLDNASLSAGKSVLIHSAAGGIGIAAVQVAQSVGAEVYATVGTSEKKEFLKTVFGLADDHIFHSRNTEFGDQILSATNGKGVDVVLNSLTGEMLDESFRILADGGIMMELGKRDVLDRNSLPVAPMDRSSSFKAVDLSPEKVTDSLVAGLISKLFELIEGGSIKLVAPVQKFTWTDIPAAMQFLRPGTHIGKVVITQDGEAKVPVRRAPKSLGLRADGCYLIVSSLRGLCGGLAIYLAQQGAKHLAVMSRSGYADEKSRLVIKQITALGCQIDLLIADVTDEDAVTKAMQHTTVPIVGIIQGAMVLRDRPFESMTLTEYHEALQCKIRGTWNLHNACQSLQLKLDSFTMLSSLSGIIGHVAQANYAAGNVFLDAFAAWRRARGLPACSIDLGISEDSGVIAESAKLQSSTEKRMFRSLNEGQLRKIVYFAMLQQKTAPLGSDVGSVGELAFGPMVTGLTFPQPDDSVLKSDARFSPLFSSNEGSKDQKSGGENANADIQALFLLLRTESADPASRLKAVIDVINGCFMRILRLDEPMDPERPISVYGTDSLTAVEVRNWVRTELGCLVTTLDIMTATSLTSFCEKILAKLLVLETVS</sequence>
<dbReference type="Proteomes" id="UP000799779">
    <property type="component" value="Unassembled WGS sequence"/>
</dbReference>
<dbReference type="PROSITE" id="PS52019">
    <property type="entry name" value="PKS_MFAS_DH"/>
    <property type="match status" value="1"/>
</dbReference>
<dbReference type="GO" id="GO:0006633">
    <property type="term" value="P:fatty acid biosynthetic process"/>
    <property type="evidence" value="ECO:0007669"/>
    <property type="project" value="InterPro"/>
</dbReference>
<dbReference type="Gene3D" id="3.30.70.3290">
    <property type="match status" value="1"/>
</dbReference>
<dbReference type="GO" id="GO:0016491">
    <property type="term" value="F:oxidoreductase activity"/>
    <property type="evidence" value="ECO:0007669"/>
    <property type="project" value="UniProtKB-KW"/>
</dbReference>
<dbReference type="Pfam" id="PF21089">
    <property type="entry name" value="PKS_DH_N"/>
    <property type="match status" value="1"/>
</dbReference>
<dbReference type="Pfam" id="PF08240">
    <property type="entry name" value="ADH_N"/>
    <property type="match status" value="1"/>
</dbReference>
<dbReference type="CDD" id="cd00833">
    <property type="entry name" value="PKS"/>
    <property type="match status" value="1"/>
</dbReference>
<dbReference type="PROSITE" id="PS50075">
    <property type="entry name" value="CARRIER"/>
    <property type="match status" value="1"/>
</dbReference>
<dbReference type="GO" id="GO:0031177">
    <property type="term" value="F:phosphopantetheine binding"/>
    <property type="evidence" value="ECO:0007669"/>
    <property type="project" value="InterPro"/>
</dbReference>
<keyword evidence="9" id="KW-0862">Zinc</keyword>
<dbReference type="SMART" id="SM00827">
    <property type="entry name" value="PKS_AT"/>
    <property type="match status" value="1"/>
</dbReference>
<dbReference type="Pfam" id="PF00107">
    <property type="entry name" value="ADH_zinc_N"/>
    <property type="match status" value="1"/>
</dbReference>
<dbReference type="PANTHER" id="PTHR43775">
    <property type="entry name" value="FATTY ACID SYNTHASE"/>
    <property type="match status" value="1"/>
</dbReference>
<dbReference type="InterPro" id="IPR032821">
    <property type="entry name" value="PKS_assoc"/>
</dbReference>
<feature type="region of interest" description="C-terminal hotdog fold" evidence="8">
    <location>
        <begin position="1132"/>
        <end position="1296"/>
    </location>
</feature>
<feature type="active site" description="Proton acceptor; for dehydratase activity" evidence="8">
    <location>
        <position position="1016"/>
    </location>
</feature>
<dbReference type="PROSITE" id="PS00059">
    <property type="entry name" value="ADH_ZINC"/>
    <property type="match status" value="1"/>
</dbReference>
<dbReference type="InterPro" id="IPR002328">
    <property type="entry name" value="ADH_Zn_CS"/>
</dbReference>
<dbReference type="Gene3D" id="3.10.129.110">
    <property type="entry name" value="Polyketide synthase dehydratase"/>
    <property type="match status" value="1"/>
</dbReference>
<evidence type="ECO:0000256" key="8">
    <source>
        <dbReference type="PROSITE-ProRule" id="PRU01363"/>
    </source>
</evidence>
<dbReference type="InterPro" id="IPR009081">
    <property type="entry name" value="PP-bd_ACP"/>
</dbReference>
<feature type="region of interest" description="Disordered" evidence="10">
    <location>
        <begin position="73"/>
        <end position="99"/>
    </location>
</feature>
<evidence type="ECO:0000259" key="13">
    <source>
        <dbReference type="PROSITE" id="PS52019"/>
    </source>
</evidence>
<protein>
    <submittedName>
        <fullName evidence="14">PKSKA1</fullName>
    </submittedName>
</protein>
<dbReference type="InterPro" id="IPR013968">
    <property type="entry name" value="PKS_KR"/>
</dbReference>
<keyword evidence="7" id="KW-0012">Acyltransferase</keyword>
<dbReference type="Pfam" id="PF16197">
    <property type="entry name" value="KAsynt_C_assoc"/>
    <property type="match status" value="1"/>
</dbReference>
<feature type="active site" description="Proton donor; for dehydratase activity" evidence="8">
    <location>
        <position position="1197"/>
    </location>
</feature>
<dbReference type="GO" id="GO:0004315">
    <property type="term" value="F:3-oxoacyl-[acyl-carrier-protein] synthase activity"/>
    <property type="evidence" value="ECO:0007669"/>
    <property type="project" value="InterPro"/>
</dbReference>
<evidence type="ECO:0000313" key="14">
    <source>
        <dbReference type="EMBL" id="KAF1994522.1"/>
    </source>
</evidence>
<dbReference type="SMART" id="SM00823">
    <property type="entry name" value="PKS_PP"/>
    <property type="match status" value="1"/>
</dbReference>
<dbReference type="Gene3D" id="3.40.50.720">
    <property type="entry name" value="NAD(P)-binding Rossmann-like Domain"/>
    <property type="match status" value="1"/>
</dbReference>
<dbReference type="SUPFAM" id="SSF52151">
    <property type="entry name" value="FabD/lysophospholipase-like"/>
    <property type="match status" value="1"/>
</dbReference>
<dbReference type="InterPro" id="IPR049552">
    <property type="entry name" value="PKS_DH_N"/>
</dbReference>
<dbReference type="InterPro" id="IPR013149">
    <property type="entry name" value="ADH-like_C"/>
</dbReference>
<dbReference type="Pfam" id="PF00550">
    <property type="entry name" value="PP-binding"/>
    <property type="match status" value="1"/>
</dbReference>
<dbReference type="InterPro" id="IPR049551">
    <property type="entry name" value="PKS_DH_C"/>
</dbReference>
<dbReference type="SUPFAM" id="SSF53901">
    <property type="entry name" value="Thiolase-like"/>
    <property type="match status" value="1"/>
</dbReference>
<dbReference type="InterPro" id="IPR011032">
    <property type="entry name" value="GroES-like_sf"/>
</dbReference>
<dbReference type="InterPro" id="IPR014031">
    <property type="entry name" value="Ketoacyl_synth_C"/>
</dbReference>
<dbReference type="InterPro" id="IPR016036">
    <property type="entry name" value="Malonyl_transacylase_ACP-bd"/>
</dbReference>
<dbReference type="InterPro" id="IPR049900">
    <property type="entry name" value="PKS_mFAS_DH"/>
</dbReference>
<dbReference type="InterPro" id="IPR020807">
    <property type="entry name" value="PKS_DH"/>
</dbReference>
<dbReference type="InterPro" id="IPR050091">
    <property type="entry name" value="PKS_NRPS_Biosynth_Enz"/>
</dbReference>
<dbReference type="CDD" id="cd05195">
    <property type="entry name" value="enoyl_red"/>
    <property type="match status" value="1"/>
</dbReference>
<dbReference type="InterPro" id="IPR018201">
    <property type="entry name" value="Ketoacyl_synth_AS"/>
</dbReference>
<dbReference type="Pfam" id="PF08659">
    <property type="entry name" value="KR"/>
    <property type="match status" value="1"/>
</dbReference>
<dbReference type="SMART" id="SM00825">
    <property type="entry name" value="PKS_KS"/>
    <property type="match status" value="1"/>
</dbReference>
<dbReference type="PANTHER" id="PTHR43775:SF18">
    <property type="entry name" value="ENZYME, PUTATIVE (JCVI)-RELATED"/>
    <property type="match status" value="1"/>
</dbReference>
<evidence type="ECO:0000256" key="4">
    <source>
        <dbReference type="ARBA" id="ARBA00022857"/>
    </source>
</evidence>
<evidence type="ECO:0000313" key="15">
    <source>
        <dbReference type="Proteomes" id="UP000799779"/>
    </source>
</evidence>
<evidence type="ECO:0000256" key="5">
    <source>
        <dbReference type="ARBA" id="ARBA00023002"/>
    </source>
</evidence>
<gene>
    <name evidence="14" type="ORF">P154DRAFT_585474</name>
</gene>
<dbReference type="FunFam" id="3.40.50.720:FF:000209">
    <property type="entry name" value="Polyketide synthase Pks12"/>
    <property type="match status" value="1"/>
</dbReference>
<dbReference type="EMBL" id="ML977656">
    <property type="protein sequence ID" value="KAF1994522.1"/>
    <property type="molecule type" value="Genomic_DNA"/>
</dbReference>
<keyword evidence="5" id="KW-0560">Oxidoreductase</keyword>
<dbReference type="InterPro" id="IPR014043">
    <property type="entry name" value="Acyl_transferase_dom"/>
</dbReference>
<keyword evidence="6" id="KW-0511">Multifunctional enzyme</keyword>
<dbReference type="InterPro" id="IPR013154">
    <property type="entry name" value="ADH-like_N"/>
</dbReference>
<dbReference type="InterPro" id="IPR020843">
    <property type="entry name" value="ER"/>
</dbReference>
<dbReference type="PROSITE" id="PS00606">
    <property type="entry name" value="KS3_1"/>
    <property type="match status" value="1"/>
</dbReference>
<keyword evidence="15" id="KW-1185">Reference proteome</keyword>
<dbReference type="InterPro" id="IPR001227">
    <property type="entry name" value="Ac_transferase_dom_sf"/>
</dbReference>
<dbReference type="GO" id="GO:0004312">
    <property type="term" value="F:fatty acid synthase activity"/>
    <property type="evidence" value="ECO:0007669"/>
    <property type="project" value="TreeGrafter"/>
</dbReference>
<comment type="similarity">
    <text evidence="9">Belongs to the zinc-containing alcohol dehydrogenase family.</text>
</comment>
<dbReference type="SMART" id="SM00829">
    <property type="entry name" value="PKS_ER"/>
    <property type="match status" value="1"/>
</dbReference>
<dbReference type="GO" id="GO:1901336">
    <property type="term" value="P:lactone biosynthetic process"/>
    <property type="evidence" value="ECO:0007669"/>
    <property type="project" value="UniProtKB-ARBA"/>
</dbReference>
<dbReference type="Gene3D" id="3.90.180.10">
    <property type="entry name" value="Medium-chain alcohol dehydrogenases, catalytic domain"/>
    <property type="match status" value="1"/>
</dbReference>
<dbReference type="GO" id="GO:0008270">
    <property type="term" value="F:zinc ion binding"/>
    <property type="evidence" value="ECO:0007669"/>
    <property type="project" value="InterPro"/>
</dbReference>
<name>A0A6A5VXQ6_9PLEO</name>
<dbReference type="Gene3D" id="3.40.47.10">
    <property type="match status" value="1"/>
</dbReference>
<evidence type="ECO:0000256" key="3">
    <source>
        <dbReference type="ARBA" id="ARBA00022679"/>
    </source>
</evidence>
<accession>A0A6A5VXQ6</accession>
<evidence type="ECO:0000256" key="7">
    <source>
        <dbReference type="ARBA" id="ARBA00023315"/>
    </source>
</evidence>
<dbReference type="Pfam" id="PF02801">
    <property type="entry name" value="Ketoacyl-synt_C"/>
    <property type="match status" value="1"/>
</dbReference>